<feature type="region of interest" description="Disordered" evidence="1">
    <location>
        <begin position="53"/>
        <end position="80"/>
    </location>
</feature>
<dbReference type="Proteomes" id="UP000017836">
    <property type="component" value="Unassembled WGS sequence"/>
</dbReference>
<name>U5D2F0_AMBTC</name>
<sequence length="80" mass="9284">MIKTLIGFLNTKPNEILHDLRDYLNVVWPCNMTRVLPDQEERATGEKITRWLDDVSSLSSNDRPPPIKPPSKRKNRANKN</sequence>
<feature type="compositionally biased region" description="Basic residues" evidence="1">
    <location>
        <begin position="70"/>
        <end position="80"/>
    </location>
</feature>
<proteinExistence type="predicted"/>
<evidence type="ECO:0000256" key="1">
    <source>
        <dbReference type="SAM" id="MobiDB-lite"/>
    </source>
</evidence>
<evidence type="ECO:0000313" key="2">
    <source>
        <dbReference type="EMBL" id="ERN19811.1"/>
    </source>
</evidence>
<dbReference type="Gramene" id="ERN19811">
    <property type="protein sequence ID" value="ERN19811"/>
    <property type="gene ID" value="AMTR_s00064p00161130"/>
</dbReference>
<gene>
    <name evidence="2" type="ORF">AMTR_s00064p00161130</name>
</gene>
<dbReference type="HOGENOM" id="CLU_171337_0_0_1"/>
<dbReference type="EMBL" id="KI392064">
    <property type="protein sequence ID" value="ERN19811.1"/>
    <property type="molecule type" value="Genomic_DNA"/>
</dbReference>
<organism evidence="2 3">
    <name type="scientific">Amborella trichopoda</name>
    <dbReference type="NCBI Taxonomy" id="13333"/>
    <lineage>
        <taxon>Eukaryota</taxon>
        <taxon>Viridiplantae</taxon>
        <taxon>Streptophyta</taxon>
        <taxon>Embryophyta</taxon>
        <taxon>Tracheophyta</taxon>
        <taxon>Spermatophyta</taxon>
        <taxon>Magnoliopsida</taxon>
        <taxon>Amborellales</taxon>
        <taxon>Amborellaceae</taxon>
        <taxon>Amborella</taxon>
    </lineage>
</organism>
<dbReference type="AlphaFoldDB" id="U5D2F0"/>
<evidence type="ECO:0000313" key="3">
    <source>
        <dbReference type="Proteomes" id="UP000017836"/>
    </source>
</evidence>
<accession>U5D2F0</accession>
<protein>
    <submittedName>
        <fullName evidence="2">Uncharacterized protein</fullName>
    </submittedName>
</protein>
<keyword evidence="3" id="KW-1185">Reference proteome</keyword>
<reference evidence="3" key="1">
    <citation type="journal article" date="2013" name="Science">
        <title>The Amborella genome and the evolution of flowering plants.</title>
        <authorList>
            <consortium name="Amborella Genome Project"/>
        </authorList>
    </citation>
    <scope>NUCLEOTIDE SEQUENCE [LARGE SCALE GENOMIC DNA]</scope>
</reference>